<dbReference type="Pfam" id="PF00651">
    <property type="entry name" value="BTB"/>
    <property type="match status" value="1"/>
</dbReference>
<dbReference type="RefSeq" id="XP_018071396.1">
    <property type="nucleotide sequence ID" value="XM_018218439.1"/>
</dbReference>
<dbReference type="OrthoDB" id="194443at2759"/>
<evidence type="ECO:0000313" key="4">
    <source>
        <dbReference type="Proteomes" id="UP000070700"/>
    </source>
</evidence>
<protein>
    <recommendedName>
        <fullName evidence="2">BTB domain-containing protein</fullName>
    </recommendedName>
</protein>
<dbReference type="STRING" id="149040.A0A194XA47"/>
<feature type="region of interest" description="Disordered" evidence="1">
    <location>
        <begin position="1"/>
        <end position="34"/>
    </location>
</feature>
<evidence type="ECO:0000259" key="2">
    <source>
        <dbReference type="PROSITE" id="PS50097"/>
    </source>
</evidence>
<dbReference type="PANTHER" id="PTHR47843:SF2">
    <property type="entry name" value="BTB DOMAIN-CONTAINING PROTEIN"/>
    <property type="match status" value="1"/>
</dbReference>
<dbReference type="CDD" id="cd18186">
    <property type="entry name" value="BTB_POZ_ZBTB_KLHL-like"/>
    <property type="match status" value="1"/>
</dbReference>
<dbReference type="GeneID" id="28828165"/>
<dbReference type="Proteomes" id="UP000070700">
    <property type="component" value="Unassembled WGS sequence"/>
</dbReference>
<organism evidence="3 4">
    <name type="scientific">Mollisia scopiformis</name>
    <name type="common">Conifer needle endophyte fungus</name>
    <name type="synonym">Phialocephala scopiformis</name>
    <dbReference type="NCBI Taxonomy" id="149040"/>
    <lineage>
        <taxon>Eukaryota</taxon>
        <taxon>Fungi</taxon>
        <taxon>Dikarya</taxon>
        <taxon>Ascomycota</taxon>
        <taxon>Pezizomycotina</taxon>
        <taxon>Leotiomycetes</taxon>
        <taxon>Helotiales</taxon>
        <taxon>Mollisiaceae</taxon>
        <taxon>Mollisia</taxon>
    </lineage>
</organism>
<evidence type="ECO:0000313" key="3">
    <source>
        <dbReference type="EMBL" id="KUJ17041.1"/>
    </source>
</evidence>
<dbReference type="PANTHER" id="PTHR47843">
    <property type="entry name" value="BTB DOMAIN-CONTAINING PROTEIN-RELATED"/>
    <property type="match status" value="1"/>
</dbReference>
<proteinExistence type="predicted"/>
<reference evidence="3 4" key="1">
    <citation type="submission" date="2015-10" db="EMBL/GenBank/DDBJ databases">
        <title>Full genome of DAOMC 229536 Phialocephala scopiformis, a fungal endophyte of spruce producing the potent anti-insectan compound rugulosin.</title>
        <authorList>
            <consortium name="DOE Joint Genome Institute"/>
            <person name="Walker A.K."/>
            <person name="Frasz S.L."/>
            <person name="Seifert K.A."/>
            <person name="Miller J.D."/>
            <person name="Mondo S.J."/>
            <person name="Labutti K."/>
            <person name="Lipzen A."/>
            <person name="Dockter R."/>
            <person name="Kennedy M."/>
            <person name="Grigoriev I.V."/>
            <person name="Spatafora J.W."/>
        </authorList>
    </citation>
    <scope>NUCLEOTIDE SEQUENCE [LARGE SCALE GENOMIC DNA]</scope>
    <source>
        <strain evidence="3 4">CBS 120377</strain>
    </source>
</reference>
<dbReference type="SUPFAM" id="SSF54695">
    <property type="entry name" value="POZ domain"/>
    <property type="match status" value="1"/>
</dbReference>
<evidence type="ECO:0000256" key="1">
    <source>
        <dbReference type="SAM" id="MobiDB-lite"/>
    </source>
</evidence>
<name>A0A194XA47_MOLSC</name>
<dbReference type="InParanoid" id="A0A194XA47"/>
<accession>A0A194XA47</accession>
<dbReference type="InterPro" id="IPR000210">
    <property type="entry name" value="BTB/POZ_dom"/>
</dbReference>
<dbReference type="KEGG" id="psco:LY89DRAFT_718733"/>
<feature type="compositionally biased region" description="Polar residues" evidence="1">
    <location>
        <begin position="23"/>
        <end position="34"/>
    </location>
</feature>
<sequence>MSSSPSTMSAAPASSSLVGAGNTKGTQPKPDSQDISFADDLGNEIVLITIGVAPNQEIFPIHKTLLCSRSTFFDRMFNGGFREASTQSASLPEDNIDAFKVYVTWLYRNIIEVPKKAPIAPVLIRLFAFAEKYCLEELVDNTMDYLVGHLHDKNAIPWLDLMVSSYASTHTKSKLRILMSRINLYVALRYTDAKWEAFNTDTVIPFLIRCPDLTTDMFRLIKGSSGKKAVDPRSFSCEYHQHSSTKPCPYGGKSSVDSRG</sequence>
<dbReference type="AlphaFoldDB" id="A0A194XA47"/>
<feature type="region of interest" description="Disordered" evidence="1">
    <location>
        <begin position="241"/>
        <end position="260"/>
    </location>
</feature>
<dbReference type="Gene3D" id="3.30.710.10">
    <property type="entry name" value="Potassium Channel Kv1.1, Chain A"/>
    <property type="match status" value="1"/>
</dbReference>
<keyword evidence="4" id="KW-1185">Reference proteome</keyword>
<dbReference type="SMART" id="SM00225">
    <property type="entry name" value="BTB"/>
    <property type="match status" value="1"/>
</dbReference>
<dbReference type="EMBL" id="KQ947415">
    <property type="protein sequence ID" value="KUJ17041.1"/>
    <property type="molecule type" value="Genomic_DNA"/>
</dbReference>
<dbReference type="InterPro" id="IPR011333">
    <property type="entry name" value="SKP1/BTB/POZ_sf"/>
</dbReference>
<feature type="compositionally biased region" description="Low complexity" evidence="1">
    <location>
        <begin position="1"/>
        <end position="16"/>
    </location>
</feature>
<dbReference type="PROSITE" id="PS50097">
    <property type="entry name" value="BTB"/>
    <property type="match status" value="1"/>
</dbReference>
<gene>
    <name evidence="3" type="ORF">LY89DRAFT_718733</name>
</gene>
<feature type="domain" description="BTB" evidence="2">
    <location>
        <begin position="43"/>
        <end position="115"/>
    </location>
</feature>